<evidence type="ECO:0000313" key="9">
    <source>
        <dbReference type="Proteomes" id="UP000054761"/>
    </source>
</evidence>
<dbReference type="PIRSF" id="PIRSF000429">
    <property type="entry name" value="Ac-CoA_Ac_transf"/>
    <property type="match status" value="1"/>
</dbReference>
<dbReference type="RefSeq" id="WP_058500746.1">
    <property type="nucleotide sequence ID" value="NZ_CAAAJA010000041.1"/>
</dbReference>
<dbReference type="STRING" id="454.Lisr_0356"/>
<dbReference type="NCBIfam" id="NF006740">
    <property type="entry name" value="PRK09268.1"/>
    <property type="match status" value="1"/>
</dbReference>
<dbReference type="OrthoDB" id="1402717at2"/>
<dbReference type="PATRIC" id="fig|454.4.peg.371"/>
<accession>A0A0W0WM83</accession>
<evidence type="ECO:0000256" key="4">
    <source>
        <dbReference type="PIRSR" id="PIRSR000429-1"/>
    </source>
</evidence>
<feature type="active site" description="Proton acceptor" evidence="4">
    <location>
        <position position="410"/>
    </location>
</feature>
<dbReference type="InterPro" id="IPR050521">
    <property type="entry name" value="3-ketoacyl-CoA_Thiolase"/>
</dbReference>
<dbReference type="Pfam" id="PF00108">
    <property type="entry name" value="Thiolase_N"/>
    <property type="match status" value="1"/>
</dbReference>
<dbReference type="CDD" id="cd00751">
    <property type="entry name" value="thiolase"/>
    <property type="match status" value="1"/>
</dbReference>
<evidence type="ECO:0000256" key="3">
    <source>
        <dbReference type="ARBA" id="ARBA00023315"/>
    </source>
</evidence>
<comment type="similarity">
    <text evidence="1 5">Belongs to the thiolase-like superfamily. Thiolase family.</text>
</comment>
<evidence type="ECO:0000256" key="1">
    <source>
        <dbReference type="ARBA" id="ARBA00010982"/>
    </source>
</evidence>
<organism evidence="8 9">
    <name type="scientific">Legionella israelensis</name>
    <dbReference type="NCBI Taxonomy" id="454"/>
    <lineage>
        <taxon>Bacteria</taxon>
        <taxon>Pseudomonadati</taxon>
        <taxon>Pseudomonadota</taxon>
        <taxon>Gammaproteobacteria</taxon>
        <taxon>Legionellales</taxon>
        <taxon>Legionellaceae</taxon>
        <taxon>Legionella</taxon>
    </lineage>
</organism>
<dbReference type="InterPro" id="IPR002155">
    <property type="entry name" value="Thiolase"/>
</dbReference>
<keyword evidence="2 5" id="KW-0808">Transferase</keyword>
<dbReference type="PANTHER" id="PTHR42689:SF1">
    <property type="entry name" value="ACETYL-COA ACYLTRANSFERASE FADA2 (3-KETOACYL-COA THIOLASE) (BETA-KETOTHIOLASE)-RELATED"/>
    <property type="match status" value="1"/>
</dbReference>
<feature type="active site" description="Proton acceptor" evidence="4">
    <location>
        <position position="380"/>
    </location>
</feature>
<dbReference type="InterPro" id="IPR020610">
    <property type="entry name" value="Thiolase_AS"/>
</dbReference>
<feature type="active site" description="Acyl-thioester intermediate" evidence="4">
    <location>
        <position position="90"/>
    </location>
</feature>
<dbReference type="Proteomes" id="UP000054761">
    <property type="component" value="Unassembled WGS sequence"/>
</dbReference>
<feature type="domain" description="Thiolase N-terminal" evidence="6">
    <location>
        <begin position="7"/>
        <end position="274"/>
    </location>
</feature>
<dbReference type="EMBL" id="LNYH01000010">
    <property type="protein sequence ID" value="KTD33417.1"/>
    <property type="molecule type" value="Genomic_DNA"/>
</dbReference>
<dbReference type="Pfam" id="PF02803">
    <property type="entry name" value="Thiolase_C"/>
    <property type="match status" value="1"/>
</dbReference>
<evidence type="ECO:0000259" key="6">
    <source>
        <dbReference type="Pfam" id="PF00108"/>
    </source>
</evidence>
<dbReference type="InterPro" id="IPR016039">
    <property type="entry name" value="Thiolase-like"/>
</dbReference>
<proteinExistence type="inferred from homology"/>
<evidence type="ECO:0000256" key="5">
    <source>
        <dbReference type="RuleBase" id="RU003557"/>
    </source>
</evidence>
<feature type="domain" description="Thiolase C-terminal" evidence="7">
    <location>
        <begin position="283"/>
        <end position="422"/>
    </location>
</feature>
<dbReference type="InterPro" id="IPR020617">
    <property type="entry name" value="Thiolase_C"/>
</dbReference>
<gene>
    <name evidence="8" type="ORF">Lisr_0356</name>
</gene>
<dbReference type="PANTHER" id="PTHR42689">
    <property type="entry name" value="ACETYL-COA ACYLTRANSFERASE FADA2 (3-KETOACYL-COA THIOLASE) (BETA-KETOTHIOLASE)-RELATED"/>
    <property type="match status" value="1"/>
</dbReference>
<dbReference type="GO" id="GO:0003985">
    <property type="term" value="F:acetyl-CoA C-acetyltransferase activity"/>
    <property type="evidence" value="ECO:0007669"/>
    <property type="project" value="UniProtKB-EC"/>
</dbReference>
<keyword evidence="3 5" id="KW-0012">Acyltransferase</keyword>
<dbReference type="InterPro" id="IPR020616">
    <property type="entry name" value="Thiolase_N"/>
</dbReference>
<sequence>MKTRQAYIAGSARIPFVKSRTSYIDISLQKLMTAALQGLVDNMHLDGQILGDVALGAIINRSSNWNLARECVLDTTLDPHTPAYNVQRACGTSLETAWQIALKIANYQIENGIAGGCDSNSDLPIMISPSLTNKLLDLRKEKSFFSKLKILASLRPSDFKLIYPDVVEPRTGLSMGQHCEKMVQEWEISREAQDKLALKSHEYGVAAYDEGFYDELVLEFKGVKRDGTLRKNTSLEKLSRLKPAFDITDRGTLTAGNSSPLTDGAAAVFLTSEEYAHRHHCPLLARFVDAEVAAVDFVHGEGLLMAPTIAVSNLLKRNHLSLQDFDFYEIHEAFAGQVLCTLKAWESDDYCKKVLKRESPLGSIDSAKINIKGGSVALGHPYAATGARILGTMAKILHENKSDRGLISICTAGGMGVAAILEAVS</sequence>
<dbReference type="PROSITE" id="PS00099">
    <property type="entry name" value="THIOLASE_3"/>
    <property type="match status" value="1"/>
</dbReference>
<dbReference type="PROSITE" id="PS00737">
    <property type="entry name" value="THIOLASE_2"/>
    <property type="match status" value="1"/>
</dbReference>
<dbReference type="SUPFAM" id="SSF53901">
    <property type="entry name" value="Thiolase-like"/>
    <property type="match status" value="2"/>
</dbReference>
<dbReference type="NCBIfam" id="TIGR01930">
    <property type="entry name" value="AcCoA-C-Actrans"/>
    <property type="match status" value="1"/>
</dbReference>
<dbReference type="AlphaFoldDB" id="A0A0W0WM83"/>
<dbReference type="GO" id="GO:0005829">
    <property type="term" value="C:cytosol"/>
    <property type="evidence" value="ECO:0007669"/>
    <property type="project" value="TreeGrafter"/>
</dbReference>
<protein>
    <submittedName>
        <fullName evidence="8">Acetyl-CoA acetyltransferase</fullName>
        <ecNumber evidence="8">2.3.1.9</ecNumber>
    </submittedName>
</protein>
<keyword evidence="9" id="KW-1185">Reference proteome</keyword>
<dbReference type="InterPro" id="IPR020613">
    <property type="entry name" value="Thiolase_CS"/>
</dbReference>
<evidence type="ECO:0000259" key="7">
    <source>
        <dbReference type="Pfam" id="PF02803"/>
    </source>
</evidence>
<evidence type="ECO:0000256" key="2">
    <source>
        <dbReference type="ARBA" id="ARBA00022679"/>
    </source>
</evidence>
<dbReference type="EC" id="2.3.1.9" evidence="8"/>
<name>A0A0W0WM83_9GAMM</name>
<comment type="caution">
    <text evidence="8">The sequence shown here is derived from an EMBL/GenBank/DDBJ whole genome shotgun (WGS) entry which is preliminary data.</text>
</comment>
<dbReference type="Gene3D" id="3.40.47.10">
    <property type="match status" value="1"/>
</dbReference>
<evidence type="ECO:0000313" key="8">
    <source>
        <dbReference type="EMBL" id="KTD33417.1"/>
    </source>
</evidence>
<reference evidence="8 9" key="1">
    <citation type="submission" date="2015-11" db="EMBL/GenBank/DDBJ databases">
        <title>Genomic analysis of 38 Legionella species identifies large and diverse effector repertoires.</title>
        <authorList>
            <person name="Burstein D."/>
            <person name="Amaro F."/>
            <person name="Zusman T."/>
            <person name="Lifshitz Z."/>
            <person name="Cohen O."/>
            <person name="Gilbert J.A."/>
            <person name="Pupko T."/>
            <person name="Shuman H.A."/>
            <person name="Segal G."/>
        </authorList>
    </citation>
    <scope>NUCLEOTIDE SEQUENCE [LARGE SCALE GENOMIC DNA]</scope>
    <source>
        <strain evidence="8 9">Bercovier 4</strain>
    </source>
</reference>